<dbReference type="OrthoDB" id="6593113at2759"/>
<feature type="compositionally biased region" description="Low complexity" evidence="1">
    <location>
        <begin position="17"/>
        <end position="28"/>
    </location>
</feature>
<sequence>MKYHYRSLDQLASTVNDLSLSSDPSDWSAQENSSDSDNGNSYHGPCYQGIRGNQGRNMGELRDYKHPWCVMYDLVETENASGELLLPSPDSAGTAPATAGNDDSRAGSSTRGTGTPRVNFPPGTESRRQSRIFQLSRRCRSLSAWSDISRSSYRLDDRYADDRSVPDLRTENYIQVRYSPAGMRTYQPLWRANFPSDIHPSSQGCG</sequence>
<dbReference type="EMBL" id="CADCXU010018254">
    <property type="protein sequence ID" value="CAB0006706.1"/>
    <property type="molecule type" value="Genomic_DNA"/>
</dbReference>
<evidence type="ECO:0000313" key="2">
    <source>
        <dbReference type="EMBL" id="CAB0006706.1"/>
    </source>
</evidence>
<evidence type="ECO:0000313" key="3">
    <source>
        <dbReference type="Proteomes" id="UP000479000"/>
    </source>
</evidence>
<proteinExistence type="predicted"/>
<feature type="region of interest" description="Disordered" evidence="1">
    <location>
        <begin position="83"/>
        <end position="130"/>
    </location>
</feature>
<organism evidence="2 3">
    <name type="scientific">Nesidiocoris tenuis</name>
    <dbReference type="NCBI Taxonomy" id="355587"/>
    <lineage>
        <taxon>Eukaryota</taxon>
        <taxon>Metazoa</taxon>
        <taxon>Ecdysozoa</taxon>
        <taxon>Arthropoda</taxon>
        <taxon>Hexapoda</taxon>
        <taxon>Insecta</taxon>
        <taxon>Pterygota</taxon>
        <taxon>Neoptera</taxon>
        <taxon>Paraneoptera</taxon>
        <taxon>Hemiptera</taxon>
        <taxon>Heteroptera</taxon>
        <taxon>Panheteroptera</taxon>
        <taxon>Cimicomorpha</taxon>
        <taxon>Miridae</taxon>
        <taxon>Dicyphina</taxon>
        <taxon>Nesidiocoris</taxon>
    </lineage>
</organism>
<accession>A0A6H5GS98</accession>
<dbReference type="Proteomes" id="UP000479000">
    <property type="component" value="Unassembled WGS sequence"/>
</dbReference>
<evidence type="ECO:0000256" key="1">
    <source>
        <dbReference type="SAM" id="MobiDB-lite"/>
    </source>
</evidence>
<reference evidence="2 3" key="1">
    <citation type="submission" date="2020-02" db="EMBL/GenBank/DDBJ databases">
        <authorList>
            <person name="Ferguson B K."/>
        </authorList>
    </citation>
    <scope>NUCLEOTIDE SEQUENCE [LARGE SCALE GENOMIC DNA]</scope>
</reference>
<keyword evidence="3" id="KW-1185">Reference proteome</keyword>
<protein>
    <submittedName>
        <fullName evidence="2">Uncharacterized protein</fullName>
    </submittedName>
</protein>
<feature type="compositionally biased region" description="Polar residues" evidence="1">
    <location>
        <begin position="29"/>
        <end position="41"/>
    </location>
</feature>
<gene>
    <name evidence="2" type="ORF">NTEN_LOCUS12183</name>
</gene>
<name>A0A6H5GS98_9HEMI</name>
<feature type="region of interest" description="Disordered" evidence="1">
    <location>
        <begin position="17"/>
        <end position="47"/>
    </location>
</feature>
<dbReference type="AlphaFoldDB" id="A0A6H5GS98"/>